<reference evidence="1" key="2">
    <citation type="journal article" date="2021" name="PeerJ">
        <title>Extensive microbial diversity within the chicken gut microbiome revealed by metagenomics and culture.</title>
        <authorList>
            <person name="Gilroy R."/>
            <person name="Ravi A."/>
            <person name="Getino M."/>
            <person name="Pursley I."/>
            <person name="Horton D.L."/>
            <person name="Alikhan N.F."/>
            <person name="Baker D."/>
            <person name="Gharbi K."/>
            <person name="Hall N."/>
            <person name="Watson M."/>
            <person name="Adriaenssens E.M."/>
            <person name="Foster-Nyarko E."/>
            <person name="Jarju S."/>
            <person name="Secka A."/>
            <person name="Antonio M."/>
            <person name="Oren A."/>
            <person name="Chaudhuri R.R."/>
            <person name="La Ragione R."/>
            <person name="Hildebrand F."/>
            <person name="Pallen M.J."/>
        </authorList>
    </citation>
    <scope>NUCLEOTIDE SEQUENCE</scope>
    <source>
        <strain evidence="1">CHK178-757</strain>
    </source>
</reference>
<name>A0A9D1F5I3_9FIRM</name>
<protein>
    <submittedName>
        <fullName evidence="1">Uncharacterized protein</fullName>
    </submittedName>
</protein>
<reference evidence="1" key="1">
    <citation type="submission" date="2020-10" db="EMBL/GenBank/DDBJ databases">
        <authorList>
            <person name="Gilroy R."/>
        </authorList>
    </citation>
    <scope>NUCLEOTIDE SEQUENCE</scope>
    <source>
        <strain evidence="1">CHK178-757</strain>
    </source>
</reference>
<dbReference type="EMBL" id="DVIT01000027">
    <property type="protein sequence ID" value="HIS47377.1"/>
    <property type="molecule type" value="Genomic_DNA"/>
</dbReference>
<evidence type="ECO:0000313" key="1">
    <source>
        <dbReference type="EMBL" id="HIS47377.1"/>
    </source>
</evidence>
<sequence length="157" mass="17933">MRFNTVNDLKTICLDEARLVSIKLGGGQLVICVEGAVIRSDNPNNTRFEDMYCVLLELVLDQVEMKSFCLQGYKYYDADGRLLNQVPSRPLSGEEQQKAMIAGDDAWIFRLEEDPAAQVYRLIYDKEDEGQVRTYELEFTFNGSRASWERFSGPVEG</sequence>
<dbReference type="AlphaFoldDB" id="A0A9D1F5I3"/>
<dbReference type="Proteomes" id="UP000823927">
    <property type="component" value="Unassembled WGS sequence"/>
</dbReference>
<accession>A0A9D1F5I3</accession>
<proteinExistence type="predicted"/>
<gene>
    <name evidence="1" type="ORF">IAB46_07455</name>
</gene>
<organism evidence="1 2">
    <name type="scientific">Candidatus Scybalocola faecigallinarum</name>
    <dbReference type="NCBI Taxonomy" id="2840941"/>
    <lineage>
        <taxon>Bacteria</taxon>
        <taxon>Bacillati</taxon>
        <taxon>Bacillota</taxon>
        <taxon>Clostridia</taxon>
        <taxon>Lachnospirales</taxon>
        <taxon>Lachnospiraceae</taxon>
        <taxon>Lachnospiraceae incertae sedis</taxon>
        <taxon>Candidatus Scybalocola (ex Gilroy et al. 2021)</taxon>
    </lineage>
</organism>
<evidence type="ECO:0000313" key="2">
    <source>
        <dbReference type="Proteomes" id="UP000823927"/>
    </source>
</evidence>
<comment type="caution">
    <text evidence="1">The sequence shown here is derived from an EMBL/GenBank/DDBJ whole genome shotgun (WGS) entry which is preliminary data.</text>
</comment>